<name>A0A9P8C8N6_9HELO</name>
<organism evidence="1 2">
    <name type="scientific">Amylocarpus encephaloides</name>
    <dbReference type="NCBI Taxonomy" id="45428"/>
    <lineage>
        <taxon>Eukaryota</taxon>
        <taxon>Fungi</taxon>
        <taxon>Dikarya</taxon>
        <taxon>Ascomycota</taxon>
        <taxon>Pezizomycotina</taxon>
        <taxon>Leotiomycetes</taxon>
        <taxon>Helotiales</taxon>
        <taxon>Helotiales incertae sedis</taxon>
        <taxon>Amylocarpus</taxon>
    </lineage>
</organism>
<accession>A0A9P8C8N6</accession>
<dbReference type="AlphaFoldDB" id="A0A9P8C8N6"/>
<dbReference type="OrthoDB" id="5360893at2759"/>
<dbReference type="Proteomes" id="UP000824998">
    <property type="component" value="Unassembled WGS sequence"/>
</dbReference>
<keyword evidence="2" id="KW-1185">Reference proteome</keyword>
<reference evidence="1" key="1">
    <citation type="journal article" date="2021" name="IMA Fungus">
        <title>Genomic characterization of three marine fungi, including Emericellopsis atlantica sp. nov. with signatures of a generalist lifestyle and marine biomass degradation.</title>
        <authorList>
            <person name="Hagestad O.C."/>
            <person name="Hou L."/>
            <person name="Andersen J.H."/>
            <person name="Hansen E.H."/>
            <person name="Altermark B."/>
            <person name="Li C."/>
            <person name="Kuhnert E."/>
            <person name="Cox R.J."/>
            <person name="Crous P.W."/>
            <person name="Spatafora J.W."/>
            <person name="Lail K."/>
            <person name="Amirebrahimi M."/>
            <person name="Lipzen A."/>
            <person name="Pangilinan J."/>
            <person name="Andreopoulos W."/>
            <person name="Hayes R.D."/>
            <person name="Ng V."/>
            <person name="Grigoriev I.V."/>
            <person name="Jackson S.A."/>
            <person name="Sutton T.D.S."/>
            <person name="Dobson A.D.W."/>
            <person name="Rama T."/>
        </authorList>
    </citation>
    <scope>NUCLEOTIDE SEQUENCE</scope>
    <source>
        <strain evidence="1">TRa018bII</strain>
    </source>
</reference>
<evidence type="ECO:0000313" key="2">
    <source>
        <dbReference type="Proteomes" id="UP000824998"/>
    </source>
</evidence>
<proteinExistence type="predicted"/>
<evidence type="ECO:0000313" key="1">
    <source>
        <dbReference type="EMBL" id="KAG9236281.1"/>
    </source>
</evidence>
<gene>
    <name evidence="1" type="ORF">BJ875DRAFT_235909</name>
</gene>
<comment type="caution">
    <text evidence="1">The sequence shown here is derived from an EMBL/GenBank/DDBJ whole genome shotgun (WGS) entry which is preliminary data.</text>
</comment>
<sequence length="119" mass="13267">MFWIVGSEEPDPCTTSGLIKDRGFQERLELSFAKTLRNLTKILLKEKICLLQLTDAYRPPTSLTIDTSTAEGSTSDGLRAPCRWSYDYPPYFDNSGLYTNQCIGMCEAVLGTGARCRSV</sequence>
<protein>
    <submittedName>
        <fullName evidence="1">Uncharacterized protein</fullName>
    </submittedName>
</protein>
<dbReference type="EMBL" id="MU251411">
    <property type="protein sequence ID" value="KAG9236281.1"/>
    <property type="molecule type" value="Genomic_DNA"/>
</dbReference>